<protein>
    <recommendedName>
        <fullName evidence="11">23S rRNA (uracil(1939)-C(5))-methyltransferase RlmD</fullName>
        <ecNumber evidence="11">2.1.1.190</ecNumber>
    </recommendedName>
    <alternativeName>
        <fullName evidence="11">23S rRNA(m5U1939)-methyltransferase</fullName>
    </alternativeName>
</protein>
<keyword evidence="5 11" id="KW-0949">S-adenosyl-L-methionine</keyword>
<dbReference type="GO" id="GO:0051539">
    <property type="term" value="F:4 iron, 4 sulfur cluster binding"/>
    <property type="evidence" value="ECO:0007669"/>
    <property type="project" value="UniProtKB-KW"/>
</dbReference>
<dbReference type="Gene3D" id="3.40.50.150">
    <property type="entry name" value="Vaccinia Virus protein VP39"/>
    <property type="match status" value="1"/>
</dbReference>
<dbReference type="Gene3D" id="2.40.50.140">
    <property type="entry name" value="Nucleic acid-binding proteins"/>
    <property type="match status" value="1"/>
</dbReference>
<dbReference type="PANTHER" id="PTHR11061:SF49">
    <property type="entry name" value="23S RRNA (URACIL(1939)-C(5))-METHYLTRANSFERASE RLMD"/>
    <property type="match status" value="1"/>
</dbReference>
<dbReference type="Gene3D" id="2.40.50.1070">
    <property type="match status" value="1"/>
</dbReference>
<sequence length="438" mass="49084">MARFYKPTKNTKIDTKHQQVTVTKLDHHGAGMAFVNKKPVFIEGVLPGEEVVVQFTEQKSKYAKAKLIKMKTASAQRVEAPCRYYNECGGCNMQHLAHEAQVENKQQALTQLMGKFAGESITLTDSIISQAQGYRRRARISMQRDKKTHQFKFGFRQKMSKQIVTVTDCMVLAPELNVLLPKLEKLLSGFKPIDKLGHLELVLADNGVVLVLRHLAELKAQEHQSLVDFAEQHALTLYLMPEAGQLDRICGEEPYYQEVGLPLSFAPNNFVQVNQVVNQSMVEQALNWLDAKENERVLDLFCGIGNFSLPLAKQSKEVVGVEGIDEMVQRATHNAQLNQIENAHFYQADLEQDMTQSVWAQSQFDKVLLDPARGGAAGIVEQISSLGAKAVVYVSCNPATLARDSHSLLQQGYTLKKLAMLDMFPHTSHLESMALFEK</sequence>
<feature type="active site" evidence="13">
    <location>
        <position position="396"/>
    </location>
</feature>
<evidence type="ECO:0000256" key="3">
    <source>
        <dbReference type="ARBA" id="ARBA00022603"/>
    </source>
</evidence>
<reference evidence="15 16" key="1">
    <citation type="submission" date="2017-10" db="EMBL/GenBank/DDBJ databases">
        <authorList>
            <person name="Banno H."/>
            <person name="Chua N.-H."/>
        </authorList>
    </citation>
    <scope>NUCLEOTIDE SEQUENCE [LARGE SCALE GENOMIC DNA]</scope>
    <source>
        <strain evidence="15">Vibrio tapetis CECT4600</strain>
    </source>
</reference>
<evidence type="ECO:0000256" key="1">
    <source>
        <dbReference type="ARBA" id="ARBA00022485"/>
    </source>
</evidence>
<comment type="similarity">
    <text evidence="11">Belongs to the class I-like SAM-binding methyltransferase superfamily. RNA M5U methyltransferase family. RlmD subfamily.</text>
</comment>
<dbReference type="SUPFAM" id="SSF50249">
    <property type="entry name" value="Nucleic acid-binding proteins"/>
    <property type="match status" value="1"/>
</dbReference>
<dbReference type="InterPro" id="IPR030391">
    <property type="entry name" value="MeTrfase_TrmA_CS"/>
</dbReference>
<feature type="binding site" evidence="11 12">
    <location>
        <position position="370"/>
    </location>
    <ligand>
        <name>S-adenosyl-L-methionine</name>
        <dbReference type="ChEBI" id="CHEBI:59789"/>
    </ligand>
</feature>
<feature type="binding site" evidence="11">
    <location>
        <position position="88"/>
    </location>
    <ligand>
        <name>[4Fe-4S] cluster</name>
        <dbReference type="ChEBI" id="CHEBI:49883"/>
    </ligand>
</feature>
<dbReference type="GO" id="GO:0070041">
    <property type="term" value="F:rRNA (uridine-C5-)-methyltransferase activity"/>
    <property type="evidence" value="ECO:0007669"/>
    <property type="project" value="UniProtKB-UniRule"/>
</dbReference>
<dbReference type="InterPro" id="IPR010280">
    <property type="entry name" value="U5_MeTrfase_fam"/>
</dbReference>
<keyword evidence="4 11" id="KW-0808">Transferase</keyword>
<evidence type="ECO:0000256" key="11">
    <source>
        <dbReference type="HAMAP-Rule" id="MF_01010"/>
    </source>
</evidence>
<evidence type="ECO:0000256" key="5">
    <source>
        <dbReference type="ARBA" id="ARBA00022691"/>
    </source>
</evidence>
<proteinExistence type="inferred from homology"/>
<dbReference type="OrthoDB" id="9804590at2"/>
<dbReference type="KEGG" id="vta:A0080"/>
<gene>
    <name evidence="15" type="primary">rumA</name>
    <name evidence="11" type="synonym">rlmD</name>
    <name evidence="15" type="ORF">VTAP4600_A0080</name>
</gene>
<feature type="binding site" evidence="11">
    <location>
        <position position="349"/>
    </location>
    <ligand>
        <name>S-adenosyl-L-methionine</name>
        <dbReference type="ChEBI" id="CHEBI:59789"/>
    </ligand>
</feature>
<dbReference type="InterPro" id="IPR002792">
    <property type="entry name" value="TRAM_dom"/>
</dbReference>
<dbReference type="PROSITE" id="PS50926">
    <property type="entry name" value="TRAM"/>
    <property type="match status" value="1"/>
</dbReference>
<dbReference type="EMBL" id="LT960611">
    <property type="protein sequence ID" value="SON48059.1"/>
    <property type="molecule type" value="Genomic_DNA"/>
</dbReference>
<evidence type="ECO:0000259" key="14">
    <source>
        <dbReference type="PROSITE" id="PS50926"/>
    </source>
</evidence>
<dbReference type="PROSITE" id="PS01231">
    <property type="entry name" value="TRMA_2"/>
    <property type="match status" value="1"/>
</dbReference>
<dbReference type="InterPro" id="IPR030390">
    <property type="entry name" value="MeTrfase_TrmA_AS"/>
</dbReference>
<dbReference type="PANTHER" id="PTHR11061">
    <property type="entry name" value="RNA M5U METHYLTRANSFERASE"/>
    <property type="match status" value="1"/>
</dbReference>
<dbReference type="Pfam" id="PF01938">
    <property type="entry name" value="TRAM"/>
    <property type="match status" value="1"/>
</dbReference>
<feature type="domain" description="TRAM" evidence="14">
    <location>
        <begin position="10"/>
        <end position="69"/>
    </location>
</feature>
<feature type="binding site" evidence="11">
    <location>
        <position position="82"/>
    </location>
    <ligand>
        <name>[4Fe-4S] cluster</name>
        <dbReference type="ChEBI" id="CHEBI:49883"/>
    </ligand>
</feature>
<evidence type="ECO:0000256" key="2">
    <source>
        <dbReference type="ARBA" id="ARBA00022552"/>
    </source>
</evidence>
<feature type="binding site" evidence="11 12">
    <location>
        <position position="301"/>
    </location>
    <ligand>
        <name>S-adenosyl-L-methionine</name>
        <dbReference type="ChEBI" id="CHEBI:59789"/>
    </ligand>
</feature>
<evidence type="ECO:0000256" key="8">
    <source>
        <dbReference type="ARBA" id="ARBA00023014"/>
    </source>
</evidence>
<dbReference type="FunFam" id="3.40.50.150:FF:000009">
    <property type="entry name" value="23S rRNA (Uracil(1939)-C(5))-methyltransferase RlmD"/>
    <property type="match status" value="1"/>
</dbReference>
<feature type="binding site" evidence="11">
    <location>
        <position position="306"/>
    </location>
    <ligand>
        <name>S-adenosyl-L-methionine</name>
        <dbReference type="ChEBI" id="CHEBI:59789"/>
    </ligand>
</feature>
<comment type="function">
    <text evidence="10 11">Catalyzes the formation of 5-methyl-uridine at position 1939 (m5U1939) in 23S rRNA.</text>
</comment>
<evidence type="ECO:0000256" key="9">
    <source>
        <dbReference type="ARBA" id="ARBA00052756"/>
    </source>
</evidence>
<dbReference type="Proteomes" id="UP000235828">
    <property type="component" value="Chromosome A"/>
</dbReference>
<feature type="binding site" evidence="11 12">
    <location>
        <position position="272"/>
    </location>
    <ligand>
        <name>S-adenosyl-L-methionine</name>
        <dbReference type="ChEBI" id="CHEBI:59789"/>
    </ligand>
</feature>
<dbReference type="FunFam" id="2.40.50.140:FF:000097">
    <property type="entry name" value="23S rRNA (uracil(1939)-C(5))-methyltransferase RlmD"/>
    <property type="match status" value="1"/>
</dbReference>
<feature type="binding site" evidence="11">
    <location>
        <position position="169"/>
    </location>
    <ligand>
        <name>[4Fe-4S] cluster</name>
        <dbReference type="ChEBI" id="CHEBI:49883"/>
    </ligand>
</feature>
<evidence type="ECO:0000256" key="10">
    <source>
        <dbReference type="ARBA" id="ARBA00059995"/>
    </source>
</evidence>
<name>A0A2N8Z821_9VIBR</name>
<evidence type="ECO:0000256" key="4">
    <source>
        <dbReference type="ARBA" id="ARBA00022679"/>
    </source>
</evidence>
<dbReference type="HAMAP" id="MF_01010">
    <property type="entry name" value="23SrRNA_methyltr_RlmD"/>
    <property type="match status" value="1"/>
</dbReference>
<evidence type="ECO:0000256" key="7">
    <source>
        <dbReference type="ARBA" id="ARBA00023004"/>
    </source>
</evidence>
<keyword evidence="3 11" id="KW-0489">Methyltransferase</keyword>
<keyword evidence="7 11" id="KW-0408">Iron</keyword>
<dbReference type="GO" id="GO:0003723">
    <property type="term" value="F:RNA binding"/>
    <property type="evidence" value="ECO:0007669"/>
    <property type="project" value="InterPro"/>
</dbReference>
<dbReference type="SUPFAM" id="SSF53335">
    <property type="entry name" value="S-adenosyl-L-methionine-dependent methyltransferases"/>
    <property type="match status" value="1"/>
</dbReference>
<comment type="catalytic activity">
    <reaction evidence="9 11">
        <text>uridine(1939) in 23S rRNA + S-adenosyl-L-methionine = 5-methyluridine(1939) in 23S rRNA + S-adenosyl-L-homocysteine + H(+)</text>
        <dbReference type="Rhea" id="RHEA:42908"/>
        <dbReference type="Rhea" id="RHEA-COMP:10278"/>
        <dbReference type="Rhea" id="RHEA-COMP:10279"/>
        <dbReference type="ChEBI" id="CHEBI:15378"/>
        <dbReference type="ChEBI" id="CHEBI:57856"/>
        <dbReference type="ChEBI" id="CHEBI:59789"/>
        <dbReference type="ChEBI" id="CHEBI:65315"/>
        <dbReference type="ChEBI" id="CHEBI:74447"/>
        <dbReference type="EC" id="2.1.1.190"/>
    </reaction>
</comment>
<dbReference type="GO" id="GO:0070475">
    <property type="term" value="P:rRNA base methylation"/>
    <property type="evidence" value="ECO:0007669"/>
    <property type="project" value="TreeGrafter"/>
</dbReference>
<keyword evidence="8 11" id="KW-0411">Iron-sulfur</keyword>
<evidence type="ECO:0000256" key="6">
    <source>
        <dbReference type="ARBA" id="ARBA00022723"/>
    </source>
</evidence>
<evidence type="ECO:0000313" key="15">
    <source>
        <dbReference type="EMBL" id="SON48059.1"/>
    </source>
</evidence>
<dbReference type="InterPro" id="IPR012340">
    <property type="entry name" value="NA-bd_OB-fold"/>
</dbReference>
<evidence type="ECO:0000256" key="13">
    <source>
        <dbReference type="PROSITE-ProRule" id="PRU10015"/>
    </source>
</evidence>
<dbReference type="InterPro" id="IPR029063">
    <property type="entry name" value="SAM-dependent_MTases_sf"/>
</dbReference>
<dbReference type="NCBIfam" id="NF009639">
    <property type="entry name" value="PRK13168.1"/>
    <property type="match status" value="1"/>
</dbReference>
<evidence type="ECO:0000256" key="12">
    <source>
        <dbReference type="PROSITE-ProRule" id="PRU01024"/>
    </source>
</evidence>
<dbReference type="InterPro" id="IPR001566">
    <property type="entry name" value="23S_rRNA_MeTrfase_RlmD"/>
</dbReference>
<keyword evidence="16" id="KW-1185">Reference proteome</keyword>
<dbReference type="PROSITE" id="PS01230">
    <property type="entry name" value="TRMA_1"/>
    <property type="match status" value="1"/>
</dbReference>
<keyword evidence="2 11" id="KW-0698">rRNA processing</keyword>
<dbReference type="GO" id="GO:0005506">
    <property type="term" value="F:iron ion binding"/>
    <property type="evidence" value="ECO:0007669"/>
    <property type="project" value="UniProtKB-UniRule"/>
</dbReference>
<organism evidence="15 16">
    <name type="scientific">Vibrio tapetis subsp. tapetis</name>
    <dbReference type="NCBI Taxonomy" id="1671868"/>
    <lineage>
        <taxon>Bacteria</taxon>
        <taxon>Pseudomonadati</taxon>
        <taxon>Pseudomonadota</taxon>
        <taxon>Gammaproteobacteria</taxon>
        <taxon>Vibrionales</taxon>
        <taxon>Vibrionaceae</taxon>
        <taxon>Vibrio</taxon>
    </lineage>
</organism>
<dbReference type="RefSeq" id="WP_102520993.1">
    <property type="nucleotide sequence ID" value="NZ_LT960611.1"/>
</dbReference>
<accession>A0A2N8Z821</accession>
<keyword evidence="1 11" id="KW-0004">4Fe-4S</keyword>
<evidence type="ECO:0000313" key="16">
    <source>
        <dbReference type="Proteomes" id="UP000235828"/>
    </source>
</evidence>
<feature type="binding site" evidence="11">
    <location>
        <position position="91"/>
    </location>
    <ligand>
        <name>[4Fe-4S] cluster</name>
        <dbReference type="ChEBI" id="CHEBI:49883"/>
    </ligand>
</feature>
<dbReference type="EC" id="2.1.1.190" evidence="11"/>
<dbReference type="PROSITE" id="PS51687">
    <property type="entry name" value="SAM_MT_RNA_M5U"/>
    <property type="match status" value="1"/>
</dbReference>
<keyword evidence="6 11" id="KW-0479">Metal-binding</keyword>
<dbReference type="CDD" id="cd02440">
    <property type="entry name" value="AdoMet_MTases"/>
    <property type="match status" value="1"/>
</dbReference>
<dbReference type="AlphaFoldDB" id="A0A2N8Z821"/>
<dbReference type="Pfam" id="PF05958">
    <property type="entry name" value="tRNA_U5-meth_tr"/>
    <property type="match status" value="1"/>
</dbReference>
<feature type="active site" description="Nucleophile" evidence="11 12">
    <location>
        <position position="396"/>
    </location>
</feature>
<dbReference type="NCBIfam" id="TIGR00479">
    <property type="entry name" value="rumA"/>
    <property type="match status" value="1"/>
</dbReference>
<feature type="binding site" evidence="11 12">
    <location>
        <position position="322"/>
    </location>
    <ligand>
        <name>S-adenosyl-L-methionine</name>
        <dbReference type="ChEBI" id="CHEBI:59789"/>
    </ligand>
</feature>